<dbReference type="InterPro" id="IPR029052">
    <property type="entry name" value="Metallo-depent_PP-like"/>
</dbReference>
<protein>
    <submittedName>
        <fullName evidence="2">Calcineurin-like phosphoesterase family protein 5</fullName>
    </submittedName>
</protein>
<organism evidence="2">
    <name type="scientific">Cupriavidus necator</name>
    <name type="common">Alcaligenes eutrophus</name>
    <name type="synonym">Ralstonia eutropha</name>
    <dbReference type="NCBI Taxonomy" id="106590"/>
    <lineage>
        <taxon>Bacteria</taxon>
        <taxon>Pseudomonadati</taxon>
        <taxon>Pseudomonadota</taxon>
        <taxon>Betaproteobacteria</taxon>
        <taxon>Burkholderiales</taxon>
        <taxon>Burkholderiaceae</taxon>
        <taxon>Cupriavidus</taxon>
    </lineage>
</organism>
<evidence type="ECO:0000313" key="2">
    <source>
        <dbReference type="EMBL" id="SCU98016.1"/>
    </source>
</evidence>
<dbReference type="InterPro" id="IPR004843">
    <property type="entry name" value="Calcineurin-like_PHP"/>
</dbReference>
<dbReference type="AlphaFoldDB" id="A0A1K0IR37"/>
<dbReference type="PANTHER" id="PTHR43143:SF1">
    <property type="entry name" value="SERINE_THREONINE-PROTEIN PHOSPHATASE CPPED1"/>
    <property type="match status" value="1"/>
</dbReference>
<dbReference type="EMBL" id="FMSH01000497">
    <property type="protein sequence ID" value="SCU98016.1"/>
    <property type="molecule type" value="Genomic_DNA"/>
</dbReference>
<sequence>MTTMKATLAPTGKQLFRFVVVADTHVNQSEENASSFFPLNRLANQRAAQAFHAATRYEPSFVIHLGDIVHPIPSHPGFHQAADNYRQLAGTLNCPVYLTPGNHDVGDKPWPLAPVGQIVPEFMAAYEREFGPQWYQWRHEDCHFFVLNTSLLNSGLPEELEQQAWFEQEIARATGRIFLSLHYPPYVRDANEPSHYDNIDEPGRGWLLDLLAEHHVEAVFCGHVHNLWYDQYADTEIYLLPSTAFVRQDYSEMQRCLPPGEEGGRQDVDKLGFFVVDVYETGHVARFIRSHVVDHSGASVNDTLSEPVLHPKRTSLPNLGIDPGYPWASDVEIQPSGALDAFDSKLVRNDYPLFSLFDLGVSRMRIPLSDFSRPESVLRFQKLARIGMRAQVVATSLPSEDQLKTLQELAPGIDSLELVSPEAALHSEARRIAVAMERLPGVRLIVSKLRQPRDAEVDGLKYGHLIFHGWVPAELNRMKALADAGYADAEAFFRVRFAESPLEMAERICTVPRDSGMQAGMLVRIATDNPAQPQEDETALCTRLIEAAVAAYRYPALNVVIEGMVDFDRGYFLRLGMVDRSFNPRVSGWILKYVIAMLARETPNIDRIERAAEAGLYRLEIHQPEGCADILVFARNACAQGAQVIDLALQAGRSCWSLVDGEQIVAGWRQDESRRRAAVTAVYISALSALSAHPATSLDSGCSLDVSCMA</sequence>
<dbReference type="GO" id="GO:0016787">
    <property type="term" value="F:hydrolase activity"/>
    <property type="evidence" value="ECO:0007669"/>
    <property type="project" value="InterPro"/>
</dbReference>
<dbReference type="PANTHER" id="PTHR43143">
    <property type="entry name" value="METALLOPHOSPHOESTERASE, CALCINEURIN SUPERFAMILY"/>
    <property type="match status" value="1"/>
</dbReference>
<dbReference type="Gene3D" id="3.60.21.10">
    <property type="match status" value="1"/>
</dbReference>
<feature type="domain" description="Calcineurin-like phosphoesterase" evidence="1">
    <location>
        <begin position="16"/>
        <end position="226"/>
    </location>
</feature>
<gene>
    <name evidence="2" type="ORF">CNECB9_5460002</name>
</gene>
<name>A0A1K0IR37_CUPNE</name>
<dbReference type="InterPro" id="IPR051918">
    <property type="entry name" value="STPP_CPPED1"/>
</dbReference>
<accession>A0A1K0IR37</accession>
<dbReference type="SUPFAM" id="SSF56300">
    <property type="entry name" value="Metallo-dependent phosphatases"/>
    <property type="match status" value="1"/>
</dbReference>
<proteinExistence type="predicted"/>
<reference evidence="2" key="1">
    <citation type="submission" date="2016-09" db="EMBL/GenBank/DDBJ databases">
        <authorList>
            <person name="Capua I."/>
            <person name="De Benedictis P."/>
            <person name="Joannis T."/>
            <person name="Lombin L.H."/>
            <person name="Cattoli G."/>
        </authorList>
    </citation>
    <scope>NUCLEOTIDE SEQUENCE</scope>
    <source>
        <strain evidence="2">B9</strain>
    </source>
</reference>
<evidence type="ECO:0000259" key="1">
    <source>
        <dbReference type="Pfam" id="PF00149"/>
    </source>
</evidence>
<dbReference type="Pfam" id="PF00149">
    <property type="entry name" value="Metallophos"/>
    <property type="match status" value="1"/>
</dbReference>